<dbReference type="PANTHER" id="PTHR46033">
    <property type="entry name" value="PROTEIN MAIN-LIKE 2"/>
    <property type="match status" value="1"/>
</dbReference>
<sequence length="459" mass="52732">MVKFTLHEYKEALKLVGIYKAVELSLFSYSRDINIFKALLERWSSGTNTFYTLYGEIGISLLDIQKIGGLSSSGEFYDECNPSKEMLGSKHIPQTTIDLYDLIQALGAKPTFQAWIDNFIIPILNHPNSNAVGLQNLKDFPFECRRDYPRNTILAAFLSYWLSGFPLLSMRSEIIRPKTFFMPGKMTQGQIYDLATPALAHLYRQLGNISNLIRDSLPSRFTYNTALELFTNSIEFSFRPYVNFSEGRDLKEYDPQDGDSSLLYQTFSLFLAIRPCVLTYRMGDNLIVEPYEASHFGHQFGYGQHFSQNVDTRCRDGLSLIALLQYWQRMHRHNTGACLITSITNGRGQVTLSYTTWWRDNWYSALMFHPQWYLTDKKNQKGEKISSCGIRDEPRPPTPLRELSPLNENLVRGKEVIFESVDKISSKAKEIFNLEDENDDELFDCTILNDGTPDLVTAQ</sequence>
<dbReference type="EMBL" id="JBJUIK010000006">
    <property type="protein sequence ID" value="KAL3525064.1"/>
    <property type="molecule type" value="Genomic_DNA"/>
</dbReference>
<dbReference type="Proteomes" id="UP001630127">
    <property type="component" value="Unassembled WGS sequence"/>
</dbReference>
<dbReference type="Pfam" id="PF10536">
    <property type="entry name" value="PMD"/>
    <property type="match status" value="1"/>
</dbReference>
<protein>
    <recommendedName>
        <fullName evidence="1">Aminotransferase-like plant mobile domain-containing protein</fullName>
    </recommendedName>
</protein>
<dbReference type="InterPro" id="IPR044824">
    <property type="entry name" value="MAIN-like"/>
</dbReference>
<feature type="domain" description="Aminotransferase-like plant mobile" evidence="1">
    <location>
        <begin position="17"/>
        <end position="212"/>
    </location>
</feature>
<evidence type="ECO:0000313" key="3">
    <source>
        <dbReference type="Proteomes" id="UP001630127"/>
    </source>
</evidence>
<organism evidence="2 3">
    <name type="scientific">Cinchona calisaya</name>
    <dbReference type="NCBI Taxonomy" id="153742"/>
    <lineage>
        <taxon>Eukaryota</taxon>
        <taxon>Viridiplantae</taxon>
        <taxon>Streptophyta</taxon>
        <taxon>Embryophyta</taxon>
        <taxon>Tracheophyta</taxon>
        <taxon>Spermatophyta</taxon>
        <taxon>Magnoliopsida</taxon>
        <taxon>eudicotyledons</taxon>
        <taxon>Gunneridae</taxon>
        <taxon>Pentapetalae</taxon>
        <taxon>asterids</taxon>
        <taxon>lamiids</taxon>
        <taxon>Gentianales</taxon>
        <taxon>Rubiaceae</taxon>
        <taxon>Cinchonoideae</taxon>
        <taxon>Cinchoneae</taxon>
        <taxon>Cinchona</taxon>
    </lineage>
</organism>
<keyword evidence="3" id="KW-1185">Reference proteome</keyword>
<evidence type="ECO:0000313" key="2">
    <source>
        <dbReference type="EMBL" id="KAL3525064.1"/>
    </source>
</evidence>
<evidence type="ECO:0000259" key="1">
    <source>
        <dbReference type="Pfam" id="PF10536"/>
    </source>
</evidence>
<dbReference type="AlphaFoldDB" id="A0ABD3A1E4"/>
<proteinExistence type="predicted"/>
<name>A0ABD3A1E4_9GENT</name>
<accession>A0ABD3A1E4</accession>
<dbReference type="InterPro" id="IPR019557">
    <property type="entry name" value="AminoTfrase-like_pln_mobile"/>
</dbReference>
<reference evidence="2 3" key="1">
    <citation type="submission" date="2024-11" db="EMBL/GenBank/DDBJ databases">
        <title>A near-complete genome assembly of Cinchona calisaya.</title>
        <authorList>
            <person name="Lian D.C."/>
            <person name="Zhao X.W."/>
            <person name="Wei L."/>
        </authorList>
    </citation>
    <scope>NUCLEOTIDE SEQUENCE [LARGE SCALE GENOMIC DNA]</scope>
    <source>
        <tissue evidence="2">Nenye</tissue>
    </source>
</reference>
<dbReference type="PANTHER" id="PTHR46033:SF80">
    <property type="entry name" value="PROTEIN MAIN-LIKE 2-LIKE"/>
    <property type="match status" value="1"/>
</dbReference>
<gene>
    <name evidence="2" type="ORF">ACH5RR_013436</name>
</gene>
<comment type="caution">
    <text evidence="2">The sequence shown here is derived from an EMBL/GenBank/DDBJ whole genome shotgun (WGS) entry which is preliminary data.</text>
</comment>